<comment type="similarity">
    <text evidence="2">Belongs to the major facilitator superfamily. Proton-dependent oligopeptide transporter (POT/PTR) (TC 2.A.17) family.</text>
</comment>
<dbReference type="InterPro" id="IPR036259">
    <property type="entry name" value="MFS_trans_sf"/>
</dbReference>
<feature type="transmembrane region" description="Helical" evidence="7">
    <location>
        <begin position="423"/>
        <end position="443"/>
    </location>
</feature>
<accession>A0A426XGB6</accession>
<evidence type="ECO:0000313" key="8">
    <source>
        <dbReference type="EMBL" id="RRT38529.1"/>
    </source>
</evidence>
<evidence type="ECO:0000313" key="9">
    <source>
        <dbReference type="Proteomes" id="UP000287651"/>
    </source>
</evidence>
<feature type="transmembrane region" description="Helical" evidence="7">
    <location>
        <begin position="463"/>
        <end position="483"/>
    </location>
</feature>
<dbReference type="Pfam" id="PF00854">
    <property type="entry name" value="PTR2"/>
    <property type="match status" value="1"/>
</dbReference>
<evidence type="ECO:0000256" key="6">
    <source>
        <dbReference type="SAM" id="MobiDB-lite"/>
    </source>
</evidence>
<dbReference type="Gene3D" id="1.20.1250.20">
    <property type="entry name" value="MFS general substrate transporter like domains"/>
    <property type="match status" value="1"/>
</dbReference>
<dbReference type="AlphaFoldDB" id="A0A426XGB6"/>
<evidence type="ECO:0000256" key="3">
    <source>
        <dbReference type="ARBA" id="ARBA00022692"/>
    </source>
</evidence>
<feature type="compositionally biased region" description="Basic and acidic residues" evidence="6">
    <location>
        <begin position="86"/>
        <end position="99"/>
    </location>
</feature>
<evidence type="ECO:0000256" key="2">
    <source>
        <dbReference type="ARBA" id="ARBA00005982"/>
    </source>
</evidence>
<dbReference type="SUPFAM" id="SSF103473">
    <property type="entry name" value="MFS general substrate transporter"/>
    <property type="match status" value="1"/>
</dbReference>
<dbReference type="GO" id="GO:0016020">
    <property type="term" value="C:membrane"/>
    <property type="evidence" value="ECO:0007669"/>
    <property type="project" value="UniProtKB-SubCell"/>
</dbReference>
<feature type="transmembrane region" description="Helical" evidence="7">
    <location>
        <begin position="212"/>
        <end position="230"/>
    </location>
</feature>
<feature type="transmembrane region" description="Helical" evidence="7">
    <location>
        <begin position="504"/>
        <end position="528"/>
    </location>
</feature>
<evidence type="ECO:0008006" key="10">
    <source>
        <dbReference type="Google" id="ProtNLM"/>
    </source>
</evidence>
<name>A0A426XGB6_ENSVE</name>
<keyword evidence="5 7" id="KW-0472">Membrane</keyword>
<reference evidence="8 9" key="1">
    <citation type="journal article" date="2014" name="Agronomy (Basel)">
        <title>A Draft Genome Sequence for Ensete ventricosum, the Drought-Tolerant Tree Against Hunger.</title>
        <authorList>
            <person name="Harrison J."/>
            <person name="Moore K.A."/>
            <person name="Paszkiewicz K."/>
            <person name="Jones T."/>
            <person name="Grant M."/>
            <person name="Ambacheew D."/>
            <person name="Muzemil S."/>
            <person name="Studholme D.J."/>
        </authorList>
    </citation>
    <scope>NUCLEOTIDE SEQUENCE [LARGE SCALE GENOMIC DNA]</scope>
</reference>
<keyword evidence="3 7" id="KW-0812">Transmembrane</keyword>
<protein>
    <recommendedName>
        <fullName evidence="10">Major facilitator superfamily (MFS) profile domain-containing protein</fullName>
    </recommendedName>
</protein>
<organism evidence="8 9">
    <name type="scientific">Ensete ventricosum</name>
    <name type="common">Abyssinian banana</name>
    <name type="synonym">Musa ensete</name>
    <dbReference type="NCBI Taxonomy" id="4639"/>
    <lineage>
        <taxon>Eukaryota</taxon>
        <taxon>Viridiplantae</taxon>
        <taxon>Streptophyta</taxon>
        <taxon>Embryophyta</taxon>
        <taxon>Tracheophyta</taxon>
        <taxon>Spermatophyta</taxon>
        <taxon>Magnoliopsida</taxon>
        <taxon>Liliopsida</taxon>
        <taxon>Zingiberales</taxon>
        <taxon>Musaceae</taxon>
        <taxon>Ensete</taxon>
    </lineage>
</organism>
<comment type="subcellular location">
    <subcellularLocation>
        <location evidence="1">Membrane</location>
        <topology evidence="1">Multi-pass membrane protein</topology>
    </subcellularLocation>
</comment>
<evidence type="ECO:0000256" key="4">
    <source>
        <dbReference type="ARBA" id="ARBA00022989"/>
    </source>
</evidence>
<evidence type="ECO:0000256" key="5">
    <source>
        <dbReference type="ARBA" id="ARBA00023136"/>
    </source>
</evidence>
<comment type="caution">
    <text evidence="8">The sequence shown here is derived from an EMBL/GenBank/DDBJ whole genome shotgun (WGS) entry which is preliminary data.</text>
</comment>
<dbReference type="EMBL" id="AMZH03021122">
    <property type="protein sequence ID" value="RRT38529.1"/>
    <property type="molecule type" value="Genomic_DNA"/>
</dbReference>
<feature type="transmembrane region" description="Helical" evidence="7">
    <location>
        <begin position="548"/>
        <end position="567"/>
    </location>
</feature>
<dbReference type="InterPro" id="IPR000109">
    <property type="entry name" value="POT_fam"/>
</dbReference>
<evidence type="ECO:0000256" key="7">
    <source>
        <dbReference type="SAM" id="Phobius"/>
    </source>
</evidence>
<keyword evidence="4 7" id="KW-1133">Transmembrane helix</keyword>
<sequence length="595" mass="64848">MASLPETAEEGKTLADAWDFKGRPAVKSTTGGWTSAAMILGPVMALFPCFQLPTCVCSMTDSNSVVDVMPMGNKPRGGAVREDDDAGHRGEPGDLPDRHHAPRQCRIRQHCHQLLGNLLHALPPRNPVGGGCVRANGTQLGVLYLGLYLTALGTGGLKSSVSGFGSDQFDEGDRAEKKQMMRFFSWFFFFISIGALMAVTVLVYIQDNVGRRWGYGICAVAIVVGLAVFLSGTSRYRFKRLVGSPLSQIASVVVSAWRKRRLDLPDSSMLHDIDTAEGCSAPETSKKKQKLPHTKQFRTDASSYLYGSFLDRAAIVEGDATVDQTKWRLSTLTDVEEVKQVIRMLPTWATTILFWTVYAQMTTFSVSQATTMDRHIGPSFEIPAGSLTVFFVGSILITVPIYDRLIVPAARRVTGNPQGLTPLQRIAVGLVLSIVAMCAAALTESKRLRAARTDPTAAVVPLTVFWLVPQFLLVGAGEAFTYIGQLDFFLRECPKGMKTMSTGLFLSTLSLGFFLSSALVTIVHKVTGESGKGAWLPDDLNKGKLYDFYWLLAVLSVLNLVVFAAAARGYIYKEKRMGDESVNGVELAEEACCHA</sequence>
<dbReference type="GO" id="GO:0022857">
    <property type="term" value="F:transmembrane transporter activity"/>
    <property type="evidence" value="ECO:0007669"/>
    <property type="project" value="InterPro"/>
</dbReference>
<dbReference type="PANTHER" id="PTHR11654">
    <property type="entry name" value="OLIGOPEPTIDE TRANSPORTER-RELATED"/>
    <property type="match status" value="1"/>
</dbReference>
<feature type="region of interest" description="Disordered" evidence="6">
    <location>
        <begin position="71"/>
        <end position="100"/>
    </location>
</feature>
<feature type="transmembrane region" description="Helical" evidence="7">
    <location>
        <begin position="183"/>
        <end position="206"/>
    </location>
</feature>
<proteinExistence type="inferred from homology"/>
<dbReference type="Proteomes" id="UP000287651">
    <property type="component" value="Unassembled WGS sequence"/>
</dbReference>
<feature type="transmembrane region" description="Helical" evidence="7">
    <location>
        <begin position="348"/>
        <end position="370"/>
    </location>
</feature>
<gene>
    <name evidence="8" type="ORF">B296_00046185</name>
</gene>
<feature type="transmembrane region" description="Helical" evidence="7">
    <location>
        <begin position="382"/>
        <end position="402"/>
    </location>
</feature>
<evidence type="ECO:0000256" key="1">
    <source>
        <dbReference type="ARBA" id="ARBA00004141"/>
    </source>
</evidence>